<dbReference type="GO" id="GO:0016020">
    <property type="term" value="C:membrane"/>
    <property type="evidence" value="ECO:0007669"/>
    <property type="project" value="UniProtKB-SubCell"/>
</dbReference>
<keyword evidence="4 6" id="KW-0472">Membrane</keyword>
<evidence type="ECO:0000256" key="4">
    <source>
        <dbReference type="ARBA" id="ARBA00023136"/>
    </source>
</evidence>
<sequence>MAHFALLWKARVIEKCRLEYEEEKIHSVLLTNVDIPKRTMMQKWTHYSWNTKQRLIKKIKKLYPEGSSISNFIVYLTTDQTFPNFLMKSVIGFIGGIILTYLCFMFFVFQLSISLIHATIMSSIIGVLLTLGLAFSYRVRCLVFLLVPQFFSRVGRYTLTCYALVLILTGPATNTLKNSEVLSESMACSQEQIKTNVKHIADSINNPFNAMKDWIKVMTERIKGIAKKTKSMLVTTHRMVIGIASVLESSFPWLNLITNKCNEKLGTPFQHCSRLLNKQGIERQCKQHSNSKLPWFCNATYLTNFACRSLKSSRRICEIADYTRSTIVATMRRKFKTFTSRIQSLFYVKIHVHHSYTFSSNASRSASQVAAGIVTEIRNRADPLLTWLSWSSCVTSLAKYYQHMYETRSRFDNRYITKELRNLDFQRLKEGKETVLPLNKREKAKYITTTSFRLLESEKVYLTRSVVFMIITTFKLLIHMVADYSLYWVLMTIRYHGRFQTPLQPGPTDAGLKISGTGPIAELLRSLIGYLTLPLSTPRTSTISCLPNPYPPDLQRYTQIGVLILLMWFFALFEPYGLRLRHVVMGHYRPERATARALWLYNHILRTRGGFMKFARRKLHREYKYLKGDDPTFVQWLDSQLPFWWLRYLLGTLPKDPICLLCEIEEEPNNVVAKLVKCDTPKCPGVYCTKCFNDLGQLCTICLSPVDYGDLSDVSLEKSSSEDSSSDSQDFNEHMESEDDEYSKQIQNFFGKRENTSSRFTFLPKREPDTNNQWKSSKASNNNPRRSFDDSKQSEKSQKEPSKDDTIKKEEPKERSEAGNGDKPSEDKLESRSTCYCMKHIRRLCFCRYADINFGPCSLLRKLFGKSKSSSSNTINHKRRKKDKSDNAIIESKKSPINEKNDDETARIYRISAYIGQQEWMKGELSKSSKTDCKNKKVISTKSINSLHKLKTGSKRIIDTVKQLDQKKETPINTAEVADDDDHNNSNGINGDSQKKQAATTNENTNTISTDYDISKSLRYYCSIGNTEFDQIDDPDQNIKAVVNKDFKINETLLLPGYVGSYPAITFKLFASTYFVESMVA</sequence>
<feature type="transmembrane region" description="Helical" evidence="6">
    <location>
        <begin position="157"/>
        <end position="176"/>
    </location>
</feature>
<feature type="domain" description="Dendritic cell-specific transmembrane protein-like" evidence="7">
    <location>
        <begin position="411"/>
        <end position="601"/>
    </location>
</feature>
<dbReference type="Proteomes" id="UP000691718">
    <property type="component" value="Unassembled WGS sequence"/>
</dbReference>
<proteinExistence type="predicted"/>
<feature type="compositionally biased region" description="Basic and acidic residues" evidence="5">
    <location>
        <begin position="786"/>
        <end position="817"/>
    </location>
</feature>
<reference evidence="9" key="1">
    <citation type="submission" date="2021-04" db="EMBL/GenBank/DDBJ databases">
        <authorList>
            <person name="Tunstrom K."/>
        </authorList>
    </citation>
    <scope>NUCLEOTIDE SEQUENCE</scope>
</reference>
<evidence type="ECO:0000313" key="10">
    <source>
        <dbReference type="Proteomes" id="UP000691718"/>
    </source>
</evidence>
<feature type="compositionally biased region" description="Polar residues" evidence="5">
    <location>
        <begin position="985"/>
        <end position="1002"/>
    </location>
</feature>
<keyword evidence="10" id="KW-1185">Reference proteome</keyword>
<dbReference type="PANTHER" id="PTHR21041">
    <property type="entry name" value="DENDRITIC CELL-SPECIFIC TRANSMEMBRANE PROTEIN"/>
    <property type="match status" value="1"/>
</dbReference>
<dbReference type="InterPro" id="IPR058842">
    <property type="entry name" value="DCST1_C"/>
</dbReference>
<evidence type="ECO:0000256" key="5">
    <source>
        <dbReference type="SAM" id="MobiDB-lite"/>
    </source>
</evidence>
<feature type="transmembrane region" description="Helical" evidence="6">
    <location>
        <begin position="461"/>
        <end position="482"/>
    </location>
</feature>
<evidence type="ECO:0000256" key="6">
    <source>
        <dbReference type="SAM" id="Phobius"/>
    </source>
</evidence>
<feature type="region of interest" description="Disordered" evidence="5">
    <location>
        <begin position="760"/>
        <end position="829"/>
    </location>
</feature>
<dbReference type="Pfam" id="PF26039">
    <property type="entry name" value="Dcst2"/>
    <property type="match status" value="1"/>
</dbReference>
<evidence type="ECO:0000259" key="8">
    <source>
        <dbReference type="Pfam" id="PF26037"/>
    </source>
</evidence>
<feature type="compositionally biased region" description="Polar residues" evidence="5">
    <location>
        <begin position="770"/>
        <end position="785"/>
    </location>
</feature>
<feature type="domain" description="E3 ubiquitin-protein ligase DCST1-like C-terminal" evidence="8">
    <location>
        <begin position="659"/>
        <end position="705"/>
    </location>
</feature>
<accession>A0A8S3WJL1</accession>
<evidence type="ECO:0000313" key="9">
    <source>
        <dbReference type="EMBL" id="CAG4964297.1"/>
    </source>
</evidence>
<feature type="transmembrane region" description="Helical" evidence="6">
    <location>
        <begin position="557"/>
        <end position="578"/>
    </location>
</feature>
<dbReference type="Pfam" id="PF26037">
    <property type="entry name" value="zf-RING_DCST1_C"/>
    <property type="match status" value="1"/>
</dbReference>
<dbReference type="OrthoDB" id="6598372at2759"/>
<protein>
    <submittedName>
        <fullName evidence="9">(apollo) hypothetical protein</fullName>
    </submittedName>
</protein>
<keyword evidence="3 6" id="KW-1133">Transmembrane helix</keyword>
<dbReference type="InterPro" id="IPR012858">
    <property type="entry name" value="DC_STAMP-like"/>
</dbReference>
<feature type="region of interest" description="Disordered" evidence="5">
    <location>
        <begin position="969"/>
        <end position="1002"/>
    </location>
</feature>
<name>A0A8S3WJL1_PARAO</name>
<comment type="caution">
    <text evidence="9">The sequence shown here is derived from an EMBL/GenBank/DDBJ whole genome shotgun (WGS) entry which is preliminary data.</text>
</comment>
<organism evidence="9 10">
    <name type="scientific">Parnassius apollo</name>
    <name type="common">Apollo butterfly</name>
    <name type="synonym">Papilio apollo</name>
    <dbReference type="NCBI Taxonomy" id="110799"/>
    <lineage>
        <taxon>Eukaryota</taxon>
        <taxon>Metazoa</taxon>
        <taxon>Ecdysozoa</taxon>
        <taxon>Arthropoda</taxon>
        <taxon>Hexapoda</taxon>
        <taxon>Insecta</taxon>
        <taxon>Pterygota</taxon>
        <taxon>Neoptera</taxon>
        <taxon>Endopterygota</taxon>
        <taxon>Lepidoptera</taxon>
        <taxon>Glossata</taxon>
        <taxon>Ditrysia</taxon>
        <taxon>Papilionoidea</taxon>
        <taxon>Papilionidae</taxon>
        <taxon>Parnassiinae</taxon>
        <taxon>Parnassini</taxon>
        <taxon>Parnassius</taxon>
        <taxon>Parnassius</taxon>
    </lineage>
</organism>
<gene>
    <name evidence="9" type="ORF">PAPOLLO_LOCUS7159</name>
</gene>
<dbReference type="PANTHER" id="PTHR21041:SF9">
    <property type="entry name" value="DENDRITIC CELL-SPECIFIC TRANSMEMBRANE PROTEIN-LIKE DOMAIN-CONTAINING PROTEIN"/>
    <property type="match status" value="1"/>
</dbReference>
<keyword evidence="2 6" id="KW-0812">Transmembrane</keyword>
<dbReference type="InterPro" id="IPR051856">
    <property type="entry name" value="CSR-E3_Ligase_Protein"/>
</dbReference>
<feature type="region of interest" description="Disordered" evidence="5">
    <location>
        <begin position="714"/>
        <end position="742"/>
    </location>
</feature>
<comment type="subcellular location">
    <subcellularLocation>
        <location evidence="1">Membrane</location>
        <topology evidence="1">Multi-pass membrane protein</topology>
    </subcellularLocation>
</comment>
<dbReference type="EMBL" id="CAJQZP010000493">
    <property type="protein sequence ID" value="CAG4964297.1"/>
    <property type="molecule type" value="Genomic_DNA"/>
</dbReference>
<feature type="transmembrane region" description="Helical" evidence="6">
    <location>
        <begin position="90"/>
        <end position="109"/>
    </location>
</feature>
<evidence type="ECO:0000256" key="2">
    <source>
        <dbReference type="ARBA" id="ARBA00022692"/>
    </source>
</evidence>
<feature type="region of interest" description="Disordered" evidence="5">
    <location>
        <begin position="867"/>
        <end position="887"/>
    </location>
</feature>
<evidence type="ECO:0000256" key="3">
    <source>
        <dbReference type="ARBA" id="ARBA00022989"/>
    </source>
</evidence>
<evidence type="ECO:0000256" key="1">
    <source>
        <dbReference type="ARBA" id="ARBA00004141"/>
    </source>
</evidence>
<dbReference type="AlphaFoldDB" id="A0A8S3WJL1"/>
<feature type="transmembrane region" description="Helical" evidence="6">
    <location>
        <begin position="116"/>
        <end position="137"/>
    </location>
</feature>
<evidence type="ECO:0000259" key="7">
    <source>
        <dbReference type="Pfam" id="PF07782"/>
    </source>
</evidence>
<dbReference type="Pfam" id="PF07782">
    <property type="entry name" value="DC_STAMP"/>
    <property type="match status" value="1"/>
</dbReference>